<gene>
    <name evidence="3" type="ORF">KPL78_05660</name>
</gene>
<dbReference type="SUPFAM" id="SSF53474">
    <property type="entry name" value="alpha/beta-Hydrolases"/>
    <property type="match status" value="1"/>
</dbReference>
<dbReference type="PANTHER" id="PTHR48081">
    <property type="entry name" value="AB HYDROLASE SUPERFAMILY PROTEIN C4A8.06C"/>
    <property type="match status" value="1"/>
</dbReference>
<comment type="caution">
    <text evidence="3">The sequence shown here is derived from an EMBL/GenBank/DDBJ whole genome shotgun (WGS) entry which is preliminary data.</text>
</comment>
<keyword evidence="1 3" id="KW-0378">Hydrolase</keyword>
<organism evidence="3 4">
    <name type="scientific">Roseomonas alba</name>
    <dbReference type="NCBI Taxonomy" id="2846776"/>
    <lineage>
        <taxon>Bacteria</taxon>
        <taxon>Pseudomonadati</taxon>
        <taxon>Pseudomonadota</taxon>
        <taxon>Alphaproteobacteria</taxon>
        <taxon>Acetobacterales</taxon>
        <taxon>Roseomonadaceae</taxon>
        <taxon>Roseomonas</taxon>
    </lineage>
</organism>
<accession>A0ABS7A4Z1</accession>
<sequence length="269" mass="29142">MDLEAEYNNRARVPDSAAIIGTWARDAAAFRADWSRSTLDIPYGEGPRERFDLFEAEVPGPVAMFIHGGYWQALDKSFGSHWARGLAMRGVTVAVPSYDLCPNVPLRRIVEQMRAACITLHRRTERRLLVVGHSAGGHLAAMLMATDWAAIDPSLPPRLVGAALPVSGVFELEPVMGTSVGRGLNLTPEEARALSPRWMRPAIGELHAVVGGAESAEFIRQTIDFAAAWRGSAEEIPDANHFTVLEPFPDPAHALVSFAADMAGRLAPG</sequence>
<evidence type="ECO:0000256" key="1">
    <source>
        <dbReference type="ARBA" id="ARBA00022801"/>
    </source>
</evidence>
<dbReference type="InterPro" id="IPR050300">
    <property type="entry name" value="GDXG_lipolytic_enzyme"/>
</dbReference>
<dbReference type="EMBL" id="JAHYBZ010000002">
    <property type="protein sequence ID" value="MBW6397326.1"/>
    <property type="molecule type" value="Genomic_DNA"/>
</dbReference>
<dbReference type="Gene3D" id="3.40.50.1820">
    <property type="entry name" value="alpha/beta hydrolase"/>
    <property type="match status" value="1"/>
</dbReference>
<dbReference type="Pfam" id="PF07859">
    <property type="entry name" value="Abhydrolase_3"/>
    <property type="match status" value="1"/>
</dbReference>
<name>A0ABS7A4Z1_9PROT</name>
<evidence type="ECO:0000313" key="3">
    <source>
        <dbReference type="EMBL" id="MBW6397326.1"/>
    </source>
</evidence>
<protein>
    <submittedName>
        <fullName evidence="3">Alpha/beta hydrolase</fullName>
    </submittedName>
</protein>
<feature type="domain" description="Alpha/beta hydrolase fold-3" evidence="2">
    <location>
        <begin position="64"/>
        <end position="146"/>
    </location>
</feature>
<dbReference type="GO" id="GO:0016787">
    <property type="term" value="F:hydrolase activity"/>
    <property type="evidence" value="ECO:0007669"/>
    <property type="project" value="UniProtKB-KW"/>
</dbReference>
<reference evidence="3 4" key="1">
    <citation type="submission" date="2021-07" db="EMBL/GenBank/DDBJ databases">
        <authorList>
            <person name="So Y."/>
        </authorList>
    </citation>
    <scope>NUCLEOTIDE SEQUENCE [LARGE SCALE GENOMIC DNA]</scope>
    <source>
        <strain evidence="3 4">HJA6</strain>
    </source>
</reference>
<dbReference type="InterPro" id="IPR029058">
    <property type="entry name" value="AB_hydrolase_fold"/>
</dbReference>
<evidence type="ECO:0000259" key="2">
    <source>
        <dbReference type="Pfam" id="PF07859"/>
    </source>
</evidence>
<dbReference type="PANTHER" id="PTHR48081:SF33">
    <property type="entry name" value="KYNURENINE FORMAMIDASE"/>
    <property type="match status" value="1"/>
</dbReference>
<proteinExistence type="predicted"/>
<evidence type="ECO:0000313" key="4">
    <source>
        <dbReference type="Proteomes" id="UP001196565"/>
    </source>
</evidence>
<dbReference type="RefSeq" id="WP_219761950.1">
    <property type="nucleotide sequence ID" value="NZ_JAHYBZ010000002.1"/>
</dbReference>
<dbReference type="Proteomes" id="UP001196565">
    <property type="component" value="Unassembled WGS sequence"/>
</dbReference>
<dbReference type="InterPro" id="IPR013094">
    <property type="entry name" value="AB_hydrolase_3"/>
</dbReference>
<keyword evidence="4" id="KW-1185">Reference proteome</keyword>